<feature type="transmembrane region" description="Helical" evidence="11">
    <location>
        <begin position="771"/>
        <end position="794"/>
    </location>
</feature>
<evidence type="ECO:0000256" key="7">
    <source>
        <dbReference type="ARBA" id="ARBA00023136"/>
    </source>
</evidence>
<organism evidence="14 15">
    <name type="scientific">Holothuria leucospilota</name>
    <name type="common">Black long sea cucumber</name>
    <name type="synonym">Mertensiothuria leucospilota</name>
    <dbReference type="NCBI Taxonomy" id="206669"/>
    <lineage>
        <taxon>Eukaryota</taxon>
        <taxon>Metazoa</taxon>
        <taxon>Echinodermata</taxon>
        <taxon>Eleutherozoa</taxon>
        <taxon>Echinozoa</taxon>
        <taxon>Holothuroidea</taxon>
        <taxon>Aspidochirotacea</taxon>
        <taxon>Aspidochirotida</taxon>
        <taxon>Holothuriidae</taxon>
        <taxon>Holothuria</taxon>
    </lineage>
</organism>
<dbReference type="PRINTS" id="PR00248">
    <property type="entry name" value="GPCRMGR"/>
</dbReference>
<dbReference type="Pfam" id="PF00003">
    <property type="entry name" value="7tm_3"/>
    <property type="match status" value="1"/>
</dbReference>
<dbReference type="PANTHER" id="PTHR24060">
    <property type="entry name" value="METABOTROPIC GLUTAMATE RECEPTOR"/>
    <property type="match status" value="1"/>
</dbReference>
<name>A0A9Q1CLS5_HOLLE</name>
<dbReference type="GO" id="GO:0004930">
    <property type="term" value="F:G protein-coupled receptor activity"/>
    <property type="evidence" value="ECO:0007669"/>
    <property type="project" value="UniProtKB-KW"/>
</dbReference>
<feature type="transmembrane region" description="Helical" evidence="11">
    <location>
        <begin position="806"/>
        <end position="831"/>
    </location>
</feature>
<evidence type="ECO:0000256" key="3">
    <source>
        <dbReference type="ARBA" id="ARBA00022475"/>
    </source>
</evidence>
<dbReference type="GO" id="GO:0005886">
    <property type="term" value="C:plasma membrane"/>
    <property type="evidence" value="ECO:0007669"/>
    <property type="project" value="UniProtKB-SubCell"/>
</dbReference>
<dbReference type="SUPFAM" id="SSF53822">
    <property type="entry name" value="Periplasmic binding protein-like I"/>
    <property type="match status" value="1"/>
</dbReference>
<feature type="transmembrane region" description="Helical" evidence="11">
    <location>
        <begin position="618"/>
        <end position="637"/>
    </location>
</feature>
<evidence type="ECO:0000256" key="6">
    <source>
        <dbReference type="ARBA" id="ARBA00023040"/>
    </source>
</evidence>
<evidence type="ECO:0000256" key="10">
    <source>
        <dbReference type="ARBA" id="ARBA00023224"/>
    </source>
</evidence>
<dbReference type="Gene3D" id="3.40.50.2300">
    <property type="match status" value="2"/>
</dbReference>
<dbReference type="InterPro" id="IPR000337">
    <property type="entry name" value="GPCR_3"/>
</dbReference>
<keyword evidence="3" id="KW-1003">Cell membrane</keyword>
<comment type="subcellular location">
    <subcellularLocation>
        <location evidence="1">Cell membrane</location>
        <topology evidence="1">Multi-pass membrane protein</topology>
    </subcellularLocation>
</comment>
<proteinExistence type="inferred from homology"/>
<protein>
    <submittedName>
        <fullName evidence="14">Metabotropic glutamate receptor 3</fullName>
    </submittedName>
</protein>
<evidence type="ECO:0000313" key="15">
    <source>
        <dbReference type="Proteomes" id="UP001152320"/>
    </source>
</evidence>
<keyword evidence="15" id="KW-1185">Reference proteome</keyword>
<dbReference type="AlphaFoldDB" id="A0A9Q1CLS5"/>
<evidence type="ECO:0000259" key="13">
    <source>
        <dbReference type="PROSITE" id="PS50259"/>
    </source>
</evidence>
<evidence type="ECO:0000256" key="9">
    <source>
        <dbReference type="ARBA" id="ARBA00023180"/>
    </source>
</evidence>
<keyword evidence="7 11" id="KW-0472">Membrane</keyword>
<feature type="signal peptide" evidence="12">
    <location>
        <begin position="1"/>
        <end position="20"/>
    </location>
</feature>
<keyword evidence="6" id="KW-0297">G-protein coupled receptor</keyword>
<dbReference type="Gene3D" id="2.10.50.30">
    <property type="entry name" value="GPCR, family 3, nine cysteines domain"/>
    <property type="match status" value="1"/>
</dbReference>
<dbReference type="InterPro" id="IPR050726">
    <property type="entry name" value="mGluR"/>
</dbReference>
<dbReference type="Pfam" id="PF01094">
    <property type="entry name" value="ANF_receptor"/>
    <property type="match status" value="1"/>
</dbReference>
<reference evidence="14" key="1">
    <citation type="submission" date="2021-10" db="EMBL/GenBank/DDBJ databases">
        <title>Tropical sea cucumber genome reveals ecological adaptation and Cuvierian tubules defense mechanism.</title>
        <authorList>
            <person name="Chen T."/>
        </authorList>
    </citation>
    <scope>NUCLEOTIDE SEQUENCE</scope>
    <source>
        <strain evidence="14">Nanhai2018</strain>
        <tissue evidence="14">Muscle</tissue>
    </source>
</reference>
<dbReference type="InterPro" id="IPR011500">
    <property type="entry name" value="GPCR_3_9-Cys_dom"/>
</dbReference>
<feature type="transmembrane region" description="Helical" evidence="11">
    <location>
        <begin position="649"/>
        <end position="665"/>
    </location>
</feature>
<dbReference type="PROSITE" id="PS50259">
    <property type="entry name" value="G_PROTEIN_RECEP_F3_4"/>
    <property type="match status" value="1"/>
</dbReference>
<dbReference type="InterPro" id="IPR028082">
    <property type="entry name" value="Peripla_BP_I"/>
</dbReference>
<dbReference type="PRINTS" id="PR00593">
    <property type="entry name" value="MTABOTROPICR"/>
</dbReference>
<dbReference type="InterPro" id="IPR000162">
    <property type="entry name" value="GPCR_3_mtglu_rcpt"/>
</dbReference>
<evidence type="ECO:0000256" key="12">
    <source>
        <dbReference type="SAM" id="SignalP"/>
    </source>
</evidence>
<feature type="chain" id="PRO_5040478135" evidence="12">
    <location>
        <begin position="21"/>
        <end position="912"/>
    </location>
</feature>
<keyword evidence="9" id="KW-0325">Glycoprotein</keyword>
<dbReference type="OrthoDB" id="425344at2759"/>
<dbReference type="CDD" id="cd15934">
    <property type="entry name" value="7tmC_mGluRs_group2_3"/>
    <property type="match status" value="1"/>
</dbReference>
<evidence type="ECO:0000256" key="11">
    <source>
        <dbReference type="SAM" id="Phobius"/>
    </source>
</evidence>
<dbReference type="PROSITE" id="PS00981">
    <property type="entry name" value="G_PROTEIN_RECEP_F3_3"/>
    <property type="match status" value="1"/>
</dbReference>
<evidence type="ECO:0000256" key="1">
    <source>
        <dbReference type="ARBA" id="ARBA00004651"/>
    </source>
</evidence>
<dbReference type="Pfam" id="PF07562">
    <property type="entry name" value="NCD3G"/>
    <property type="match status" value="1"/>
</dbReference>
<dbReference type="InterPro" id="IPR001828">
    <property type="entry name" value="ANF_lig-bd_rcpt"/>
</dbReference>
<evidence type="ECO:0000313" key="14">
    <source>
        <dbReference type="EMBL" id="KAJ8047651.1"/>
    </source>
</evidence>
<evidence type="ECO:0000256" key="8">
    <source>
        <dbReference type="ARBA" id="ARBA00023170"/>
    </source>
</evidence>
<comment type="caution">
    <text evidence="14">The sequence shown here is derived from an EMBL/GenBank/DDBJ whole genome shotgun (WGS) entry which is preliminary data.</text>
</comment>
<feature type="transmembrane region" description="Helical" evidence="11">
    <location>
        <begin position="740"/>
        <end position="759"/>
    </location>
</feature>
<dbReference type="InterPro" id="IPR017978">
    <property type="entry name" value="GPCR_3_C"/>
</dbReference>
<feature type="domain" description="G-protein coupled receptors family 3 profile" evidence="13">
    <location>
        <begin position="580"/>
        <end position="845"/>
    </location>
</feature>
<accession>A0A9Q1CLS5</accession>
<dbReference type="EMBL" id="JAIZAY010000002">
    <property type="protein sequence ID" value="KAJ8047651.1"/>
    <property type="molecule type" value="Genomic_DNA"/>
</dbReference>
<feature type="transmembrane region" description="Helical" evidence="11">
    <location>
        <begin position="693"/>
        <end position="713"/>
    </location>
</feature>
<gene>
    <name evidence="14" type="ORF">HOLleu_06701</name>
</gene>
<keyword evidence="5 11" id="KW-1133">Transmembrane helix</keyword>
<dbReference type="PROSITE" id="PS00980">
    <property type="entry name" value="G_PROTEIN_RECEP_F3_2"/>
    <property type="match status" value="1"/>
</dbReference>
<dbReference type="FunFam" id="2.10.50.30:FF:000001">
    <property type="entry name" value="metabotropic glutamate receptor 1"/>
    <property type="match status" value="1"/>
</dbReference>
<dbReference type="PROSITE" id="PS00979">
    <property type="entry name" value="G_PROTEIN_RECEP_F3_1"/>
    <property type="match status" value="1"/>
</dbReference>
<keyword evidence="4 11" id="KW-0812">Transmembrane</keyword>
<feature type="transmembrane region" description="Helical" evidence="11">
    <location>
        <begin position="582"/>
        <end position="603"/>
    </location>
</feature>
<evidence type="ECO:0000256" key="2">
    <source>
        <dbReference type="ARBA" id="ARBA00007242"/>
    </source>
</evidence>
<keyword evidence="10" id="KW-0807">Transducer</keyword>
<dbReference type="InterPro" id="IPR017979">
    <property type="entry name" value="GPCR_3_CS"/>
</dbReference>
<evidence type="ECO:0000256" key="4">
    <source>
        <dbReference type="ARBA" id="ARBA00022692"/>
    </source>
</evidence>
<evidence type="ECO:0000256" key="5">
    <source>
        <dbReference type="ARBA" id="ARBA00022989"/>
    </source>
</evidence>
<keyword evidence="12" id="KW-0732">Signal</keyword>
<comment type="similarity">
    <text evidence="2">Belongs to the G-protein coupled receptor 3 family.</text>
</comment>
<sequence length="912" mass="102528">MIMGYEHLLLVFLFSFGSYSLPSKEIPQPENVFLKGDFILGGLFPVHEKGKDISRCGRINEERGIQRLEAMLFAIDKINNDTTILEDWTLGADIRDTCSQDTYALEQSLEFVRSSLTTVEVGADGCVFNDANNDTEGRVVGAVGGSDSDVSIQVANLLRLFEIPQISYASTSARLSDTSRYDYFARTVPPDTLQAKALADIVLLFNWTYVMTVASEGQYGEAGIDQFEKEATARNICIAESEEIPFNADESVYDNVISQLKQNKKAKVVVLFTTGHDAREVLAAFQRDNTNHSFILIASDGWGVQDEPIRDKEEIAEGALTIELQAKHVPEFDEYFLKLQPGENHRNPWFDEFWDQKFRCISSTALASNTTAETCRQNRLHSGNHVQEKKIQFVIDAVYAFAYALQGMVHDLCPETKEDCPEMFPVDGKLLFTDYILNVSFNDPVNSEVKFDSQGDGLGRYDIMTFQRDPSTGDFVYKPIGNWSTMKGLQMEKEKIVFHPSVLISPGDEFPQSKCSLPCEKGEYKDIQEEQCCWVCLKCEPWAYLEDEFTCVECPIGFWPNEDLTACYRLPQEHVTLWEFHGIPVAISLTGMLSTFSIFLVFVKHNNTPIVKASSRELSYLLLMGILLCYSMTFALLSKPSTTVCSLQRLGLGASFCICFSALLTRTNRISRIFNSATRSAQRPKYISPKSQLIICLLLISVQLAGEVVWLLVHPPKEVIKHSKDRSEARLTCSISDTDLVISLAYDMALIVLCTLYAFKSRKIPENFNEAKFIAFTMYTTCVIWLAFLPVFIVTNEYFKIQTTTLCISVSLSATVALCCLFVPKVYIIVFQPHKNVRSLRSTSTRRSYLDSASNPRSRGDFNTNSLYVAPTAVHNGKDQKLINSGKLTVTFNSVVTQPEAQTDVETSQAYL</sequence>
<dbReference type="FunFam" id="3.40.50.2300:FF:000145">
    <property type="entry name" value="Glutamate receptor, metabotropic"/>
    <property type="match status" value="1"/>
</dbReference>
<dbReference type="Proteomes" id="UP001152320">
    <property type="component" value="Chromosome 2"/>
</dbReference>
<keyword evidence="8 14" id="KW-0675">Receptor</keyword>
<dbReference type="InterPro" id="IPR038550">
    <property type="entry name" value="GPCR_3_9-Cys_sf"/>
</dbReference>